<accession>A0ABR2JGN6</accession>
<feature type="chain" id="PRO_5045909182" evidence="1">
    <location>
        <begin position="20"/>
        <end position="204"/>
    </location>
</feature>
<reference evidence="2 3" key="1">
    <citation type="journal article" date="2024" name="IMA Fungus">
        <title>Apiospora arundinis, a panoply of carbohydrate-active enzymes and secondary metabolites.</title>
        <authorList>
            <person name="Sorensen T."/>
            <person name="Petersen C."/>
            <person name="Muurmann A.T."/>
            <person name="Christiansen J.V."/>
            <person name="Brundto M.L."/>
            <person name="Overgaard C.K."/>
            <person name="Boysen A.T."/>
            <person name="Wollenberg R.D."/>
            <person name="Larsen T.O."/>
            <person name="Sorensen J.L."/>
            <person name="Nielsen K.L."/>
            <person name="Sondergaard T.E."/>
        </authorList>
    </citation>
    <scope>NUCLEOTIDE SEQUENCE [LARGE SCALE GENOMIC DNA]</scope>
    <source>
        <strain evidence="2 3">AAU 773</strain>
    </source>
</reference>
<proteinExistence type="predicted"/>
<feature type="signal peptide" evidence="1">
    <location>
        <begin position="1"/>
        <end position="19"/>
    </location>
</feature>
<organism evidence="2 3">
    <name type="scientific">Apiospora arundinis</name>
    <dbReference type="NCBI Taxonomy" id="335852"/>
    <lineage>
        <taxon>Eukaryota</taxon>
        <taxon>Fungi</taxon>
        <taxon>Dikarya</taxon>
        <taxon>Ascomycota</taxon>
        <taxon>Pezizomycotina</taxon>
        <taxon>Sordariomycetes</taxon>
        <taxon>Xylariomycetidae</taxon>
        <taxon>Amphisphaeriales</taxon>
        <taxon>Apiosporaceae</taxon>
        <taxon>Apiospora</taxon>
    </lineage>
</organism>
<name>A0ABR2JGN6_9PEZI</name>
<evidence type="ECO:0000313" key="3">
    <source>
        <dbReference type="Proteomes" id="UP001390339"/>
    </source>
</evidence>
<evidence type="ECO:0000256" key="1">
    <source>
        <dbReference type="SAM" id="SignalP"/>
    </source>
</evidence>
<comment type="caution">
    <text evidence="2">The sequence shown here is derived from an EMBL/GenBank/DDBJ whole genome shotgun (WGS) entry which is preliminary data.</text>
</comment>
<sequence length="204" mass="23320">MRAPIILTVLWTLLSAVLGIPWARRSSQQNIEYLDIATPERIAAATEFVNKRYQERTDRIARDLSNSNATHPNVNGNWYVKCGGDDDYPFDNKPFQIGLKMFKDWCDSPDGTVSPFSHYYLDFGDTRIAICNWGLWNPCNSAEVDDAMNRIDDECPLPESGDDDQLSTGLWYEPAWRKGYWRSNCTTQILCGHAESRPKCRNEG</sequence>
<evidence type="ECO:0000313" key="2">
    <source>
        <dbReference type="EMBL" id="KAK8876812.1"/>
    </source>
</evidence>
<keyword evidence="1" id="KW-0732">Signal</keyword>
<dbReference type="Proteomes" id="UP001390339">
    <property type="component" value="Unassembled WGS sequence"/>
</dbReference>
<keyword evidence="3" id="KW-1185">Reference proteome</keyword>
<gene>
    <name evidence="2" type="ORF">PGQ11_001758</name>
</gene>
<dbReference type="EMBL" id="JAPCWZ010000002">
    <property type="protein sequence ID" value="KAK8876812.1"/>
    <property type="molecule type" value="Genomic_DNA"/>
</dbReference>
<protein>
    <submittedName>
        <fullName evidence="2">Uncharacterized protein</fullName>
    </submittedName>
</protein>